<name>A0ABT6ZG49_9MICO</name>
<keyword evidence="2" id="KW-0732">Signal</keyword>
<dbReference type="Gene3D" id="3.10.350.10">
    <property type="entry name" value="LysM domain"/>
    <property type="match status" value="3"/>
</dbReference>
<evidence type="ECO:0000313" key="5">
    <source>
        <dbReference type="Proteomes" id="UP001321481"/>
    </source>
</evidence>
<dbReference type="PANTHER" id="PTHR33734:SF22">
    <property type="entry name" value="MEMBRANE-BOUND LYTIC MUREIN TRANSGLYCOSYLASE D"/>
    <property type="match status" value="1"/>
</dbReference>
<dbReference type="EMBL" id="JASJND010000007">
    <property type="protein sequence ID" value="MDJ1115134.1"/>
    <property type="molecule type" value="Genomic_DNA"/>
</dbReference>
<dbReference type="RefSeq" id="WP_283716821.1">
    <property type="nucleotide sequence ID" value="NZ_JASJND010000007.1"/>
</dbReference>
<dbReference type="InterPro" id="IPR036779">
    <property type="entry name" value="LysM_dom_sf"/>
</dbReference>
<sequence length="404" mass="42161">MHRTALASATPLRLGTPAVLGSIALSLSALQATPATAAPADSHDLPRPVATPTPPAPATVVGIAASSSAVRTHSVAAGDTVTAIAAKHGLRTRDVLTWNGLTWRSVIHPGDILRLGPADAKPAASKQTSSRTTATTRTTAKTHTVRSADTLWAIAQRHGVSVAALASANGLGDATMIRPDQTLTIPGTAKVTRAAARTPAASERATAKSHEVGTGDTLWQIAARHDVSLADLLGANGLDQASIIYPGQRLQIPGAAPQHVSSTSSAATVALDDEQIANVRTIIDVGRSRGVSRDGIAIALGTAMVESWIRNLDWGDRDSLGLFQQRPSAGWGSESEVRDTRRAAAAFFGGSQDPNGSDTRGLLDIDGWERMSFGEAAQAVQISAHPKRYGPWEEQAHLWIDLYG</sequence>
<dbReference type="PROSITE" id="PS51782">
    <property type="entry name" value="LYSM"/>
    <property type="match status" value="3"/>
</dbReference>
<gene>
    <name evidence="4" type="ORF">QNI14_11800</name>
</gene>
<proteinExistence type="predicted"/>
<protein>
    <submittedName>
        <fullName evidence="4">LysM peptidoglycan-binding domain-containing protein</fullName>
    </submittedName>
</protein>
<dbReference type="Proteomes" id="UP001321481">
    <property type="component" value="Unassembled WGS sequence"/>
</dbReference>
<dbReference type="SMART" id="SM00257">
    <property type="entry name" value="LysM"/>
    <property type="match status" value="3"/>
</dbReference>
<dbReference type="Pfam" id="PF01476">
    <property type="entry name" value="LysM"/>
    <property type="match status" value="3"/>
</dbReference>
<feature type="domain" description="LysM" evidence="3">
    <location>
        <begin position="71"/>
        <end position="115"/>
    </location>
</feature>
<comment type="caution">
    <text evidence="4">The sequence shown here is derived from an EMBL/GenBank/DDBJ whole genome shotgun (WGS) entry which is preliminary data.</text>
</comment>
<organism evidence="4 5">
    <name type="scientific">Microbacterium dauci</name>
    <dbReference type="NCBI Taxonomy" id="3048008"/>
    <lineage>
        <taxon>Bacteria</taxon>
        <taxon>Bacillati</taxon>
        <taxon>Actinomycetota</taxon>
        <taxon>Actinomycetes</taxon>
        <taxon>Micrococcales</taxon>
        <taxon>Microbacteriaceae</taxon>
        <taxon>Microbacterium</taxon>
    </lineage>
</organism>
<feature type="domain" description="LysM" evidence="3">
    <location>
        <begin position="141"/>
        <end position="185"/>
    </location>
</feature>
<feature type="domain" description="LysM" evidence="3">
    <location>
        <begin position="208"/>
        <end position="252"/>
    </location>
</feature>
<feature type="region of interest" description="Disordered" evidence="1">
    <location>
        <begin position="118"/>
        <end position="142"/>
    </location>
</feature>
<dbReference type="CDD" id="cd00118">
    <property type="entry name" value="LysM"/>
    <property type="match status" value="3"/>
</dbReference>
<dbReference type="SUPFAM" id="SSF54106">
    <property type="entry name" value="LysM domain"/>
    <property type="match status" value="3"/>
</dbReference>
<feature type="compositionally biased region" description="Low complexity" evidence="1">
    <location>
        <begin position="123"/>
        <end position="142"/>
    </location>
</feature>
<keyword evidence="5" id="KW-1185">Reference proteome</keyword>
<feature type="chain" id="PRO_5045486802" evidence="2">
    <location>
        <begin position="38"/>
        <end position="404"/>
    </location>
</feature>
<evidence type="ECO:0000256" key="1">
    <source>
        <dbReference type="SAM" id="MobiDB-lite"/>
    </source>
</evidence>
<feature type="signal peptide" evidence="2">
    <location>
        <begin position="1"/>
        <end position="37"/>
    </location>
</feature>
<evidence type="ECO:0000259" key="3">
    <source>
        <dbReference type="PROSITE" id="PS51782"/>
    </source>
</evidence>
<dbReference type="PANTHER" id="PTHR33734">
    <property type="entry name" value="LYSM DOMAIN-CONTAINING GPI-ANCHORED PROTEIN 2"/>
    <property type="match status" value="1"/>
</dbReference>
<accession>A0ABT6ZG49</accession>
<evidence type="ECO:0000256" key="2">
    <source>
        <dbReference type="SAM" id="SignalP"/>
    </source>
</evidence>
<evidence type="ECO:0000313" key="4">
    <source>
        <dbReference type="EMBL" id="MDJ1115134.1"/>
    </source>
</evidence>
<dbReference type="InterPro" id="IPR018392">
    <property type="entry name" value="LysM"/>
</dbReference>
<reference evidence="4 5" key="1">
    <citation type="submission" date="2023-05" db="EMBL/GenBank/DDBJ databases">
        <title>Microbacterium dauci sp.nov., Isolated from Carrot Rhizosphere Soil.</title>
        <authorList>
            <person name="Xiao Z."/>
            <person name="Zheng J."/>
        </authorList>
    </citation>
    <scope>NUCLEOTIDE SEQUENCE [LARGE SCALE GENOMIC DNA]</scope>
    <source>
        <strain evidence="4 5">LX3-4</strain>
    </source>
</reference>